<dbReference type="FunFam" id="2.60.120.230:FF:000001">
    <property type="entry name" value="Monooxygenase, DBH-like 1"/>
    <property type="match status" value="1"/>
</dbReference>
<reference evidence="10" key="1">
    <citation type="submission" date="2017-11" db="EMBL/GenBank/DDBJ databases">
        <title>The sensing device of the deep-sea amphipod.</title>
        <authorList>
            <person name="Kobayashi H."/>
            <person name="Nagahama T."/>
            <person name="Arai W."/>
            <person name="Sasagawa Y."/>
            <person name="Umeda M."/>
            <person name="Hayashi T."/>
            <person name="Nikaido I."/>
            <person name="Watanabe H."/>
            <person name="Oguri K."/>
            <person name="Kitazato H."/>
            <person name="Fujioka K."/>
            <person name="Kido Y."/>
            <person name="Takami H."/>
        </authorList>
    </citation>
    <scope>NUCLEOTIDE SEQUENCE</scope>
    <source>
        <tissue evidence="10">Whole body</tissue>
    </source>
</reference>
<dbReference type="CDD" id="cd09631">
    <property type="entry name" value="DOMON_DOH"/>
    <property type="match status" value="1"/>
</dbReference>
<dbReference type="PANTHER" id="PTHR10157:SF40">
    <property type="entry name" value="MOXD1 HOMOLOG 2"/>
    <property type="match status" value="1"/>
</dbReference>
<evidence type="ECO:0000259" key="9">
    <source>
        <dbReference type="PROSITE" id="PS50836"/>
    </source>
</evidence>
<dbReference type="InterPro" id="IPR024548">
    <property type="entry name" value="Cu2_monoox_C"/>
</dbReference>
<comment type="subcellular location">
    <subcellularLocation>
        <location evidence="1">Membrane</location>
    </subcellularLocation>
</comment>
<dbReference type="PROSITE" id="PS50836">
    <property type="entry name" value="DOMON"/>
    <property type="match status" value="1"/>
</dbReference>
<dbReference type="Gene3D" id="2.60.40.1210">
    <property type="entry name" value="Cellobiose dehydrogenase, cytochrome domain"/>
    <property type="match status" value="1"/>
</dbReference>
<dbReference type="GO" id="GO:0004500">
    <property type="term" value="F:dopamine beta-monooxygenase activity"/>
    <property type="evidence" value="ECO:0007669"/>
    <property type="project" value="InterPro"/>
</dbReference>
<dbReference type="InterPro" id="IPR005018">
    <property type="entry name" value="DOMON_domain"/>
</dbReference>
<comment type="similarity">
    <text evidence="2">Belongs to the copper type II ascorbate-dependent monooxygenase family.</text>
</comment>
<dbReference type="InterPro" id="IPR008977">
    <property type="entry name" value="PHM/PNGase_F_dom_sf"/>
</dbReference>
<dbReference type="Pfam" id="PF01082">
    <property type="entry name" value="Cu2_monooxygen"/>
    <property type="match status" value="1"/>
</dbReference>
<dbReference type="EMBL" id="IACT01005560">
    <property type="protein sequence ID" value="LAC24711.1"/>
    <property type="molecule type" value="mRNA"/>
</dbReference>
<keyword evidence="8" id="KW-0812">Transmembrane</keyword>
<feature type="compositionally biased region" description="Low complexity" evidence="7">
    <location>
        <begin position="994"/>
        <end position="1007"/>
    </location>
</feature>
<dbReference type="GO" id="GO:0042420">
    <property type="term" value="P:dopamine catabolic process"/>
    <property type="evidence" value="ECO:0007669"/>
    <property type="project" value="TreeGrafter"/>
</dbReference>
<dbReference type="InterPro" id="IPR000323">
    <property type="entry name" value="Cu2_ascorb_mOase_N"/>
</dbReference>
<accession>A0A6A7G1R7</accession>
<evidence type="ECO:0000256" key="7">
    <source>
        <dbReference type="SAM" id="MobiDB-lite"/>
    </source>
</evidence>
<dbReference type="GO" id="GO:0005615">
    <property type="term" value="C:extracellular space"/>
    <property type="evidence" value="ECO:0007669"/>
    <property type="project" value="TreeGrafter"/>
</dbReference>
<evidence type="ECO:0000256" key="4">
    <source>
        <dbReference type="ARBA" id="ARBA00023136"/>
    </source>
</evidence>
<dbReference type="GO" id="GO:0006589">
    <property type="term" value="P:octopamine biosynthetic process"/>
    <property type="evidence" value="ECO:0007669"/>
    <property type="project" value="TreeGrafter"/>
</dbReference>
<evidence type="ECO:0000256" key="3">
    <source>
        <dbReference type="ARBA" id="ARBA00022729"/>
    </source>
</evidence>
<feature type="compositionally biased region" description="Basic residues" evidence="7">
    <location>
        <begin position="897"/>
        <end position="910"/>
    </location>
</feature>
<name>A0A6A7G1R7_9CRUS</name>
<keyword evidence="5" id="KW-1015">Disulfide bond</keyword>
<evidence type="ECO:0000256" key="8">
    <source>
        <dbReference type="SAM" id="Phobius"/>
    </source>
</evidence>
<feature type="transmembrane region" description="Helical" evidence="8">
    <location>
        <begin position="1064"/>
        <end position="1084"/>
    </location>
</feature>
<dbReference type="GO" id="GO:0005507">
    <property type="term" value="F:copper ion binding"/>
    <property type="evidence" value="ECO:0007669"/>
    <property type="project" value="InterPro"/>
</dbReference>
<feature type="region of interest" description="Disordered" evidence="7">
    <location>
        <begin position="979"/>
        <end position="1018"/>
    </location>
</feature>
<dbReference type="PANTHER" id="PTHR10157">
    <property type="entry name" value="DOPAMINE BETA HYDROXYLASE RELATED"/>
    <property type="match status" value="1"/>
</dbReference>
<keyword evidence="3" id="KW-0732">Signal</keyword>
<dbReference type="SUPFAM" id="SSF49742">
    <property type="entry name" value="PHM/PNGase F"/>
    <property type="match status" value="2"/>
</dbReference>
<dbReference type="InterPro" id="IPR045266">
    <property type="entry name" value="DOH_DOMON"/>
</dbReference>
<dbReference type="InterPro" id="IPR000945">
    <property type="entry name" value="DBH-like"/>
</dbReference>
<evidence type="ECO:0000256" key="6">
    <source>
        <dbReference type="ARBA" id="ARBA00023180"/>
    </source>
</evidence>
<dbReference type="GO" id="GO:0042421">
    <property type="term" value="P:norepinephrine biosynthetic process"/>
    <property type="evidence" value="ECO:0007669"/>
    <property type="project" value="TreeGrafter"/>
</dbReference>
<evidence type="ECO:0000256" key="1">
    <source>
        <dbReference type="ARBA" id="ARBA00004370"/>
    </source>
</evidence>
<keyword evidence="8" id="KW-1133">Transmembrane helix</keyword>
<dbReference type="Pfam" id="PF03351">
    <property type="entry name" value="DOMON"/>
    <property type="match status" value="1"/>
</dbReference>
<feature type="region of interest" description="Disordered" evidence="7">
    <location>
        <begin position="887"/>
        <end position="933"/>
    </location>
</feature>
<dbReference type="Pfam" id="PF03712">
    <property type="entry name" value="Cu2_monoox_C"/>
    <property type="match status" value="1"/>
</dbReference>
<dbReference type="FunFam" id="2.60.40.1210:FF:000001">
    <property type="entry name" value="Monooxygenase, DBH-like 1, like"/>
    <property type="match status" value="1"/>
</dbReference>
<dbReference type="Gene3D" id="2.60.120.310">
    <property type="entry name" value="Copper type II, ascorbate-dependent monooxygenase, N-terminal domain"/>
    <property type="match status" value="1"/>
</dbReference>
<keyword evidence="6" id="KW-0325">Glycoprotein</keyword>
<dbReference type="SMART" id="SM00664">
    <property type="entry name" value="DoH"/>
    <property type="match status" value="1"/>
</dbReference>
<proteinExistence type="evidence at transcript level"/>
<evidence type="ECO:0000256" key="2">
    <source>
        <dbReference type="ARBA" id="ARBA00010676"/>
    </source>
</evidence>
<keyword evidence="4 8" id="KW-0472">Membrane</keyword>
<sequence length="1092" mass="124387">MVDSGIQVKRWEKYTCPSEFQRTEEVLKIENNWTVSSHNWNYSNNHQCRNSKSMCGEKFHCKQPKSRSDQCVGDIVSYNSSPSTTDTYFTPTCQLAQTSLVLPETRYKSSEMNNRDNLKHSKSFDLTCSSCQKYTQGENITRCISKDYLQNVCDFIPKSVCECSSEESLDPMAEIHQYCEIRDDSWRSNKEDMDTADFSSPFTKSNLLLKTMPFNHHSYSLPSTSSLFSPLNSLFLIYLLHFSNLVTSSFSSCVLRISSLLRSCSSPSLNSILMCSLVWSCFLTPSTEASSFPPSKFSSDSYGIWDRSLTLDDDGRFIVEWTASDTDVQFRLTAQTRGYIGFGLSSHSRMHGADIVVGWVHSGKAYLQDRHGIGNLEPAVDRFQDWTIVSGYENDTHTVLHVSRPLNTCDPDNDHIISNDTSRMLWAYHPDDPVDPDSPRPRLHYHGDSRRGAKTVFLLDRDPEAGYRSNGAYGRRGTSLLEDPPAHTWTLTSPGVEVRSEDATVYWCKLFRKPLLVQKNHIIKFEPVFSAGNERHVHHMILYECTSDDPSVMASLEQLADSSGDLCYSENMSQFLRPCSHVVVAWAVGSKGLTLPPEAGYPLSPNGPSIFLMQVHYDNPDRRHFEDYSGIRVHYTHVLRSYDAGVLSVGLDPSWKHLIPPEQPSVLSSGHCVSECTQKALPSTGIKVFGAVVQTHLLGREVKIRHLRNGIELDPIAQDKNYDYNYLEYRLMKTPTTVMPGDDLISECRYNSLKRSAITLGGINTRDEMCLSYLFYWPRSSLSLCHSKPSLNTVLQSLGIQELSHDSDIIKIRKPVELAGKTLQWRLTNYDWQNQFDYFQSTTHKGTFNPMCWSRGHSLLPNLEELDHAYPNITVPWVAENRCRKPHWSHPKDSNPHHRRQRPHHRRQHPHLSDGLQDDADPLRSGDHLSSYDGGSLYDGGDVMFDDDMNTKPIKRIDADPVRKYDVYMPSREDFFDSKVHGANNPLDTRFQASESSSSSNSYGNSGRTVNTRNQPPYDDLREEFDAMERDLEEEVNHNRLPDSFQERTAHKPRANSAVERSPVLWRLQIIALSFVIVCNVLVLSRLKEVFC</sequence>
<feature type="domain" description="DOMON" evidence="9">
    <location>
        <begin position="315"/>
        <end position="429"/>
    </location>
</feature>
<dbReference type="AlphaFoldDB" id="A0A6A7G1R7"/>
<dbReference type="InterPro" id="IPR014784">
    <property type="entry name" value="Cu2_ascorb_mOase-like_C"/>
</dbReference>
<evidence type="ECO:0000256" key="5">
    <source>
        <dbReference type="ARBA" id="ARBA00023157"/>
    </source>
</evidence>
<dbReference type="SUPFAM" id="SSF49344">
    <property type="entry name" value="CBD9-like"/>
    <property type="match status" value="1"/>
</dbReference>
<dbReference type="InterPro" id="IPR036939">
    <property type="entry name" value="Cu2_ascorb_mOase_N_sf"/>
</dbReference>
<protein>
    <submittedName>
        <fullName evidence="10">MOXD1 homolog 2-like</fullName>
    </submittedName>
</protein>
<dbReference type="GO" id="GO:0030667">
    <property type="term" value="C:secretory granule membrane"/>
    <property type="evidence" value="ECO:0007669"/>
    <property type="project" value="TreeGrafter"/>
</dbReference>
<organism evidence="10">
    <name type="scientific">Hirondellea gigas</name>
    <dbReference type="NCBI Taxonomy" id="1518452"/>
    <lineage>
        <taxon>Eukaryota</taxon>
        <taxon>Metazoa</taxon>
        <taxon>Ecdysozoa</taxon>
        <taxon>Arthropoda</taxon>
        <taxon>Crustacea</taxon>
        <taxon>Multicrustacea</taxon>
        <taxon>Malacostraca</taxon>
        <taxon>Eumalacostraca</taxon>
        <taxon>Peracarida</taxon>
        <taxon>Amphipoda</taxon>
        <taxon>Amphilochidea</taxon>
        <taxon>Lysianassida</taxon>
        <taxon>Lysianassidira</taxon>
        <taxon>Lysianassoidea</taxon>
        <taxon>Lysianassidae</taxon>
        <taxon>Hirondellea</taxon>
    </lineage>
</organism>
<dbReference type="Gene3D" id="2.60.120.230">
    <property type="match status" value="1"/>
</dbReference>
<evidence type="ECO:0000313" key="10">
    <source>
        <dbReference type="EMBL" id="LAC24711.1"/>
    </source>
</evidence>